<protein>
    <recommendedName>
        <fullName evidence="2">PDZ domain-containing protein</fullName>
    </recommendedName>
</protein>
<comment type="caution">
    <text evidence="3">The sequence shown here is derived from an EMBL/GenBank/DDBJ whole genome shotgun (WGS) entry which is preliminary data.</text>
</comment>
<feature type="compositionally biased region" description="Basic and acidic residues" evidence="1">
    <location>
        <begin position="286"/>
        <end position="297"/>
    </location>
</feature>
<dbReference type="Proteomes" id="UP000243217">
    <property type="component" value="Unassembled WGS sequence"/>
</dbReference>
<feature type="compositionally biased region" description="Basic and acidic residues" evidence="1">
    <location>
        <begin position="337"/>
        <end position="351"/>
    </location>
</feature>
<feature type="compositionally biased region" description="Polar residues" evidence="1">
    <location>
        <begin position="428"/>
        <end position="451"/>
    </location>
</feature>
<keyword evidence="4" id="KW-1185">Reference proteome</keyword>
<dbReference type="InterPro" id="IPR001478">
    <property type="entry name" value="PDZ"/>
</dbReference>
<organism evidence="3 4">
    <name type="scientific">Thraustotheca clavata</name>
    <dbReference type="NCBI Taxonomy" id="74557"/>
    <lineage>
        <taxon>Eukaryota</taxon>
        <taxon>Sar</taxon>
        <taxon>Stramenopiles</taxon>
        <taxon>Oomycota</taxon>
        <taxon>Saprolegniomycetes</taxon>
        <taxon>Saprolegniales</taxon>
        <taxon>Achlyaceae</taxon>
        <taxon>Thraustotheca</taxon>
    </lineage>
</organism>
<evidence type="ECO:0000256" key="1">
    <source>
        <dbReference type="SAM" id="MobiDB-lite"/>
    </source>
</evidence>
<evidence type="ECO:0000259" key="2">
    <source>
        <dbReference type="PROSITE" id="PS50106"/>
    </source>
</evidence>
<feature type="domain" description="PDZ" evidence="2">
    <location>
        <begin position="660"/>
        <end position="709"/>
    </location>
</feature>
<feature type="compositionally biased region" description="Low complexity" evidence="1">
    <location>
        <begin position="547"/>
        <end position="578"/>
    </location>
</feature>
<evidence type="ECO:0000313" key="3">
    <source>
        <dbReference type="EMBL" id="OQS03236.1"/>
    </source>
</evidence>
<reference evidence="3 4" key="1">
    <citation type="journal article" date="2014" name="Genome Biol. Evol.">
        <title>The secreted proteins of Achlya hypogyna and Thraustotheca clavata identify the ancestral oomycete secretome and reveal gene acquisitions by horizontal gene transfer.</title>
        <authorList>
            <person name="Misner I."/>
            <person name="Blouin N."/>
            <person name="Leonard G."/>
            <person name="Richards T.A."/>
            <person name="Lane C.E."/>
        </authorList>
    </citation>
    <scope>NUCLEOTIDE SEQUENCE [LARGE SCALE GENOMIC DNA]</scope>
    <source>
        <strain evidence="3 4">ATCC 34112</strain>
    </source>
</reference>
<accession>A0A1V9ZZ02</accession>
<dbReference type="PROSITE" id="PS50106">
    <property type="entry name" value="PDZ"/>
    <property type="match status" value="1"/>
</dbReference>
<name>A0A1V9ZZ02_9STRA</name>
<dbReference type="EMBL" id="JNBS01000951">
    <property type="protein sequence ID" value="OQS03236.1"/>
    <property type="molecule type" value="Genomic_DNA"/>
</dbReference>
<sequence>MLEGYEELLGTQLSLNGVNGVLVAFVKGVSYKLRLRDGQYVVIPVADAIKAKKLALDGVKMKLSSGRECKLSCLEDKFLSHSLGMVTATWLDSFTTEKIALLSVLRYQRDAYVGMQLYKKYDQDESFLVTVAQALLRNGEKCYKLVFEDGDFEYMSKFDLIDEIKLQMPLERIVRVEDIPNVEAMRRTVVGDAGSVVQLPTMTHVRFWGKSIHVALGQDGDKVVVNDLLDTENGTPGEAKSTNAIAQDDILVAINGVSVIGEYVECVARKINSLPRPIVLSFSKPEQLHNESTKETTEVVQEPTPQENTQEEDPNQTASESEEEIETPNSPLAITKEPVKPPAEPEPKVDAAKPTTEVAKLPAPEVAKPLEGAKPPTPRVSASNAIGTPGESLLSKTRKNRPAFKPQAAKATKPITPNNNPQPPSANKPRTPNSTPQLVSATKPSTPSKNASAPVISTRPQRTKRAHAPETLDLDGISSDSESEPLKTRTIKRKVLPPKRKNIPPSKQKSKNNDGSESIDTDDDTMLIKNKKQRPDASPAKPSPTNASPAQPSLAKPSPAKAASAKPSPAQPSPAKIPLSLENSFLKPSLTSNDLQSNQTNAGGKAQKAAENIVEKRVARTKRIYIQLNAPTLQLSLVNNSMSEYPIVNGFLKGADGKIGQIEADGRVRIGSLLVSANGRSLRGMSSPAVASLLKQSSRPLALAFVNNT</sequence>
<proteinExistence type="predicted"/>
<feature type="compositionally biased region" description="Basic residues" evidence="1">
    <location>
        <begin position="489"/>
        <end position="502"/>
    </location>
</feature>
<dbReference type="CDD" id="cd00136">
    <property type="entry name" value="PDZ_canonical"/>
    <property type="match status" value="1"/>
</dbReference>
<dbReference type="OrthoDB" id="165498at2759"/>
<feature type="region of interest" description="Disordered" evidence="1">
    <location>
        <begin position="285"/>
        <end position="609"/>
    </location>
</feature>
<feature type="compositionally biased region" description="Polar residues" evidence="1">
    <location>
        <begin position="589"/>
        <end position="602"/>
    </location>
</feature>
<feature type="compositionally biased region" description="Acidic residues" evidence="1">
    <location>
        <begin position="309"/>
        <end position="326"/>
    </location>
</feature>
<dbReference type="AlphaFoldDB" id="A0A1V9ZZ02"/>
<gene>
    <name evidence="3" type="ORF">THRCLA_04469</name>
</gene>
<evidence type="ECO:0000313" key="4">
    <source>
        <dbReference type="Proteomes" id="UP000243217"/>
    </source>
</evidence>